<accession>A0A1J5QJ23</accession>
<dbReference type="Gene3D" id="1.10.340.30">
    <property type="entry name" value="Hypothetical protein, domain 2"/>
    <property type="match status" value="1"/>
</dbReference>
<dbReference type="Pfam" id="PF00730">
    <property type="entry name" value="HhH-GPD"/>
    <property type="match status" value="1"/>
</dbReference>
<dbReference type="Gene3D" id="1.10.1670.10">
    <property type="entry name" value="Helix-hairpin-Helix base-excision DNA repair enzymes (C-terminal)"/>
    <property type="match status" value="1"/>
</dbReference>
<feature type="region of interest" description="Disordered" evidence="3">
    <location>
        <begin position="1"/>
        <end position="22"/>
    </location>
</feature>
<dbReference type="GO" id="GO:0005737">
    <property type="term" value="C:cytoplasm"/>
    <property type="evidence" value="ECO:0007669"/>
    <property type="project" value="TreeGrafter"/>
</dbReference>
<evidence type="ECO:0000256" key="2">
    <source>
        <dbReference type="ARBA" id="ARBA00023204"/>
    </source>
</evidence>
<dbReference type="InterPro" id="IPR023170">
    <property type="entry name" value="HhH_base_excis_C"/>
</dbReference>
<proteinExistence type="predicted"/>
<name>A0A1J5QJ23_9ZZZZ</name>
<dbReference type="EMBL" id="MLJW01000694">
    <property type="protein sequence ID" value="OIQ83537.1"/>
    <property type="molecule type" value="Genomic_DNA"/>
</dbReference>
<keyword evidence="5" id="KW-0326">Glycosidase</keyword>
<dbReference type="InterPro" id="IPR051912">
    <property type="entry name" value="Alkylbase_DNA_Glycosylase/TA"/>
</dbReference>
<evidence type="ECO:0000256" key="3">
    <source>
        <dbReference type="SAM" id="MobiDB-lite"/>
    </source>
</evidence>
<dbReference type="GO" id="GO:0043916">
    <property type="term" value="F:DNA-7-methylguanine glycosylase activity"/>
    <property type="evidence" value="ECO:0007669"/>
    <property type="project" value="TreeGrafter"/>
</dbReference>
<dbReference type="GO" id="GO:0006307">
    <property type="term" value="P:DNA alkylation repair"/>
    <property type="evidence" value="ECO:0007669"/>
    <property type="project" value="TreeGrafter"/>
</dbReference>
<dbReference type="PANTHER" id="PTHR43003:SF13">
    <property type="entry name" value="DNA-3-METHYLADENINE GLYCOSYLASE 2"/>
    <property type="match status" value="1"/>
</dbReference>
<feature type="domain" description="HhH-GPD" evidence="4">
    <location>
        <begin position="157"/>
        <end position="322"/>
    </location>
</feature>
<dbReference type="GO" id="GO:0032131">
    <property type="term" value="F:alkylated DNA binding"/>
    <property type="evidence" value="ECO:0007669"/>
    <property type="project" value="TreeGrafter"/>
</dbReference>
<keyword evidence="1" id="KW-0227">DNA damage</keyword>
<evidence type="ECO:0000313" key="5">
    <source>
        <dbReference type="EMBL" id="OIQ83537.1"/>
    </source>
</evidence>
<dbReference type="CDD" id="cd00056">
    <property type="entry name" value="ENDO3c"/>
    <property type="match status" value="1"/>
</dbReference>
<comment type="caution">
    <text evidence="5">The sequence shown here is derived from an EMBL/GenBank/DDBJ whole genome shotgun (WGS) entry which is preliminary data.</text>
</comment>
<dbReference type="InterPro" id="IPR011257">
    <property type="entry name" value="DNA_glycosylase"/>
</dbReference>
<dbReference type="GO" id="GO:0032993">
    <property type="term" value="C:protein-DNA complex"/>
    <property type="evidence" value="ECO:0007669"/>
    <property type="project" value="TreeGrafter"/>
</dbReference>
<dbReference type="AlphaFoldDB" id="A0A1J5QJ23"/>
<dbReference type="Gene3D" id="3.30.310.20">
    <property type="entry name" value="DNA-3-methyladenine glycosylase AlkA, N-terminal domain"/>
    <property type="match status" value="1"/>
</dbReference>
<dbReference type="SUPFAM" id="SSF48150">
    <property type="entry name" value="DNA-glycosylase"/>
    <property type="match status" value="1"/>
</dbReference>
<dbReference type="SMART" id="SM00478">
    <property type="entry name" value="ENDO3c"/>
    <property type="match status" value="1"/>
</dbReference>
<dbReference type="InterPro" id="IPR037046">
    <property type="entry name" value="AlkA_N_sf"/>
</dbReference>
<keyword evidence="5" id="KW-0378">Hydrolase</keyword>
<dbReference type="PANTHER" id="PTHR43003">
    <property type="entry name" value="DNA-3-METHYLADENINE GLYCOSYLASE"/>
    <property type="match status" value="1"/>
</dbReference>
<dbReference type="EC" id="3.2.2.21" evidence="5"/>
<evidence type="ECO:0000256" key="1">
    <source>
        <dbReference type="ARBA" id="ARBA00022763"/>
    </source>
</evidence>
<dbReference type="InterPro" id="IPR003265">
    <property type="entry name" value="HhH-GPD_domain"/>
</dbReference>
<keyword evidence="2" id="KW-0234">DNA repair</keyword>
<sequence length="327" mass="35190">MSAVPRKACASTSTSSERGADGAGAVLLHPRAPFRLDLTVWSLRRQPRNAIDRWDGRHWRRVLLLDGVAVELSVCQVGAPDAPTLELQLRGDAPIGSTQREAARDAVSRMLGLDVDLDAFYRMAAADSRLGELAERCRGMRPQRFPDLFEALANAVACQQVSLSSGIALLGRFGRRWGRALAGDAAAYAFPSPRDLRGATAQALRAEGWSARKAEYLLGIADALADGAAADALHAADDAAALAALQRLRGVGRWSAQYALLRGLGRCGAFPVDDVGAQRHLGAWLGLPRPPDAAQTAAIVSRWQPYAGLVYFHLLLWRLEREGALTL</sequence>
<reference evidence="5" key="1">
    <citation type="submission" date="2016-10" db="EMBL/GenBank/DDBJ databases">
        <title>Sequence of Gallionella enrichment culture.</title>
        <authorList>
            <person name="Poehlein A."/>
            <person name="Muehling M."/>
            <person name="Daniel R."/>
        </authorList>
    </citation>
    <scope>NUCLEOTIDE SEQUENCE</scope>
</reference>
<evidence type="ECO:0000259" key="4">
    <source>
        <dbReference type="SMART" id="SM00478"/>
    </source>
</evidence>
<dbReference type="GO" id="GO:0006285">
    <property type="term" value="P:base-excision repair, AP site formation"/>
    <property type="evidence" value="ECO:0007669"/>
    <property type="project" value="TreeGrafter"/>
</dbReference>
<gene>
    <name evidence="5" type="primary">alkA_13</name>
    <name evidence="5" type="ORF">GALL_346620</name>
</gene>
<organism evidence="5">
    <name type="scientific">mine drainage metagenome</name>
    <dbReference type="NCBI Taxonomy" id="410659"/>
    <lineage>
        <taxon>unclassified sequences</taxon>
        <taxon>metagenomes</taxon>
        <taxon>ecological metagenomes</taxon>
    </lineage>
</organism>
<protein>
    <submittedName>
        <fullName evidence="5">DNA-3-methyladenine glycosylase</fullName>
        <ecNumber evidence="5">3.2.2.21</ecNumber>
    </submittedName>
</protein>
<dbReference type="GO" id="GO:0008725">
    <property type="term" value="F:DNA-3-methyladenine glycosylase activity"/>
    <property type="evidence" value="ECO:0007669"/>
    <property type="project" value="TreeGrafter"/>
</dbReference>